<dbReference type="Gene3D" id="1.25.40.10">
    <property type="entry name" value="Tetratricopeptide repeat domain"/>
    <property type="match status" value="1"/>
</dbReference>
<dbReference type="SUPFAM" id="SSF48452">
    <property type="entry name" value="TPR-like"/>
    <property type="match status" value="1"/>
</dbReference>
<gene>
    <name evidence="7" type="ORF">A2538_04645</name>
</gene>
<feature type="domain" description="O-antigen ligase-related" evidence="6">
    <location>
        <begin position="203"/>
        <end position="362"/>
    </location>
</feature>
<feature type="transmembrane region" description="Helical" evidence="5">
    <location>
        <begin position="129"/>
        <end position="151"/>
    </location>
</feature>
<dbReference type="Pfam" id="PF04932">
    <property type="entry name" value="Wzy_C"/>
    <property type="match status" value="1"/>
</dbReference>
<dbReference type="GO" id="GO:0016020">
    <property type="term" value="C:membrane"/>
    <property type="evidence" value="ECO:0007669"/>
    <property type="project" value="UniProtKB-SubCell"/>
</dbReference>
<feature type="transmembrane region" description="Helical" evidence="5">
    <location>
        <begin position="350"/>
        <end position="373"/>
    </location>
</feature>
<proteinExistence type="predicted"/>
<keyword evidence="3 5" id="KW-1133">Transmembrane helix</keyword>
<feature type="transmembrane region" description="Helical" evidence="5">
    <location>
        <begin position="246"/>
        <end position="265"/>
    </location>
</feature>
<keyword evidence="4 5" id="KW-0472">Membrane</keyword>
<evidence type="ECO:0000256" key="3">
    <source>
        <dbReference type="ARBA" id="ARBA00022989"/>
    </source>
</evidence>
<feature type="transmembrane region" description="Helical" evidence="5">
    <location>
        <begin position="171"/>
        <end position="189"/>
    </location>
</feature>
<evidence type="ECO:0000256" key="2">
    <source>
        <dbReference type="ARBA" id="ARBA00022692"/>
    </source>
</evidence>
<dbReference type="InterPro" id="IPR007016">
    <property type="entry name" value="O-antigen_ligase-rel_domated"/>
</dbReference>
<comment type="caution">
    <text evidence="7">The sequence shown here is derived from an EMBL/GenBank/DDBJ whole genome shotgun (WGS) entry which is preliminary data.</text>
</comment>
<feature type="transmembrane region" description="Helical" evidence="5">
    <location>
        <begin position="220"/>
        <end position="239"/>
    </location>
</feature>
<evidence type="ECO:0000256" key="5">
    <source>
        <dbReference type="SAM" id="Phobius"/>
    </source>
</evidence>
<dbReference type="PANTHER" id="PTHR37422">
    <property type="entry name" value="TEICHURONIC ACID BIOSYNTHESIS PROTEIN TUAE"/>
    <property type="match status" value="1"/>
</dbReference>
<comment type="subcellular location">
    <subcellularLocation>
        <location evidence="1">Membrane</location>
        <topology evidence="1">Multi-pass membrane protein</topology>
    </subcellularLocation>
</comment>
<evidence type="ECO:0000259" key="6">
    <source>
        <dbReference type="Pfam" id="PF04932"/>
    </source>
</evidence>
<dbReference type="STRING" id="1798709.A2538_04645"/>
<accession>A0A1F6PFQ3</accession>
<evidence type="ECO:0000256" key="1">
    <source>
        <dbReference type="ARBA" id="ARBA00004141"/>
    </source>
</evidence>
<feature type="transmembrane region" description="Helical" evidence="5">
    <location>
        <begin position="196"/>
        <end position="214"/>
    </location>
</feature>
<dbReference type="PANTHER" id="PTHR37422:SF13">
    <property type="entry name" value="LIPOPOLYSACCHARIDE BIOSYNTHESIS PROTEIN PA4999-RELATED"/>
    <property type="match status" value="1"/>
</dbReference>
<evidence type="ECO:0000313" key="7">
    <source>
        <dbReference type="EMBL" id="OGH94948.1"/>
    </source>
</evidence>
<keyword evidence="2 5" id="KW-0812">Transmembrane</keyword>
<protein>
    <recommendedName>
        <fullName evidence="6">O-antigen ligase-related domain-containing protein</fullName>
    </recommendedName>
</protein>
<evidence type="ECO:0000256" key="4">
    <source>
        <dbReference type="ARBA" id="ARBA00023136"/>
    </source>
</evidence>
<dbReference type="InterPro" id="IPR051533">
    <property type="entry name" value="WaaL-like"/>
</dbReference>
<feature type="transmembrane region" description="Helical" evidence="5">
    <location>
        <begin position="385"/>
        <end position="404"/>
    </location>
</feature>
<feature type="transmembrane region" description="Helical" evidence="5">
    <location>
        <begin position="39"/>
        <end position="57"/>
    </location>
</feature>
<feature type="transmembrane region" description="Helical" evidence="5">
    <location>
        <begin position="410"/>
        <end position="430"/>
    </location>
</feature>
<dbReference type="EMBL" id="MFRE01000005">
    <property type="protein sequence ID" value="OGH94948.1"/>
    <property type="molecule type" value="Genomic_DNA"/>
</dbReference>
<evidence type="ECO:0000313" key="8">
    <source>
        <dbReference type="Proteomes" id="UP000178254"/>
    </source>
</evidence>
<dbReference type="AlphaFoldDB" id="A0A1F6PFQ3"/>
<feature type="transmembrane region" description="Helical" evidence="5">
    <location>
        <begin position="100"/>
        <end position="117"/>
    </location>
</feature>
<sequence>MKRSLETAVKVLIYVTFLVPLVVLPTSFIFPFIVPKILLFRSLVTIMLGAYALLLFINWQEYKPKFTALNLVVVAFLLSFAISTFVGTDPYHSFWDNHERMLGLFTLFHYVAYYFIATSVFKNWTDWKWALIAFLGAGSIVMLIGVLQKIVDPNLLLNQGSTRVASTLGNAIYVGGYGLFLCFVSYLLYVKEKNTVAKVVLSIAAVLAVLGLFYSGTRGSMLGLLAGFGTAIVGYALVLKDKKIRIILSVFAGLVVVAVALLVAFRTTDFVKNMPAVGRAVNTSFADIKDSPRWIAWEIAVESWQERPFFGWGPNNYFYAFNKYYQARSLEFGYGETWFDNAHNIIVNTLAVQGIFGIISYLGIFAIGIFTLIYARRRGGLEAHITVVGAAFLVAHLVGNVTVFENPTSYLYFMFWLAMVNALSVHMGEINQKPAKVASMASHATPDTLSPDADKKVKVGAFVIIGSVCAVVIFIFNIQPARANMGTLSVLRLLAQSPATVAPELKKVFSFSSPHIDDIRSDIGRSAAQTLYNGRATLDPEVSKEIWTIVYQELQKNLTLHPLDIRNQISLSQLAQMGAEIISDNRLYLEAEGFLKSALSYSPARQQIVYSLSGIESALGKNEEAISMLDKTIVADPKIAEGYWRLALVYQMSGQGDKAMEVINRANDNKVKWDKQGESVVAQILLQQQSQNQIKK</sequence>
<feature type="transmembrane region" description="Helical" evidence="5">
    <location>
        <begin position="69"/>
        <end position="88"/>
    </location>
</feature>
<organism evidence="7 8">
    <name type="scientific">Candidatus Magasanikbacteria bacterium RIFOXYD2_FULL_41_14</name>
    <dbReference type="NCBI Taxonomy" id="1798709"/>
    <lineage>
        <taxon>Bacteria</taxon>
        <taxon>Candidatus Magasanikiibacteriota</taxon>
    </lineage>
</organism>
<reference evidence="7 8" key="1">
    <citation type="journal article" date="2016" name="Nat. Commun.">
        <title>Thousands of microbial genomes shed light on interconnected biogeochemical processes in an aquifer system.</title>
        <authorList>
            <person name="Anantharaman K."/>
            <person name="Brown C.T."/>
            <person name="Hug L.A."/>
            <person name="Sharon I."/>
            <person name="Castelle C.J."/>
            <person name="Probst A.J."/>
            <person name="Thomas B.C."/>
            <person name="Singh A."/>
            <person name="Wilkins M.J."/>
            <person name="Karaoz U."/>
            <person name="Brodie E.L."/>
            <person name="Williams K.H."/>
            <person name="Hubbard S.S."/>
            <person name="Banfield J.F."/>
        </authorList>
    </citation>
    <scope>NUCLEOTIDE SEQUENCE [LARGE SCALE GENOMIC DNA]</scope>
</reference>
<dbReference type="Proteomes" id="UP000178254">
    <property type="component" value="Unassembled WGS sequence"/>
</dbReference>
<dbReference type="InterPro" id="IPR011990">
    <property type="entry name" value="TPR-like_helical_dom_sf"/>
</dbReference>
<feature type="transmembrane region" description="Helical" evidence="5">
    <location>
        <begin position="459"/>
        <end position="478"/>
    </location>
</feature>
<feature type="transmembrane region" description="Helical" evidence="5">
    <location>
        <begin position="12"/>
        <end position="33"/>
    </location>
</feature>
<name>A0A1F6PFQ3_9BACT</name>